<dbReference type="RefSeq" id="WP_011447883.1">
    <property type="nucleotide sequence ID" value="NC_007796.1"/>
</dbReference>
<dbReference type="InParanoid" id="Q2FQL6"/>
<dbReference type="GeneID" id="3922051"/>
<dbReference type="EnsemblBacteria" id="ABD40604">
    <property type="protein sequence ID" value="ABD40604"/>
    <property type="gene ID" value="Mhun_0852"/>
</dbReference>
<reference evidence="2" key="1">
    <citation type="journal article" date="2016" name="Stand. Genomic Sci.">
        <title>Complete genome sequence of Methanospirillum hungatei type strain JF1.</title>
        <authorList>
            <person name="Gunsalus R.P."/>
            <person name="Cook L.E."/>
            <person name="Crable B."/>
            <person name="Rohlin L."/>
            <person name="McDonald E."/>
            <person name="Mouttaki H."/>
            <person name="Sieber J.R."/>
            <person name="Poweleit N."/>
            <person name="Zhou H."/>
            <person name="Lapidus A.L."/>
            <person name="Daligault H.E."/>
            <person name="Land M."/>
            <person name="Gilna P."/>
            <person name="Ivanova N."/>
            <person name="Kyrpides N."/>
            <person name="Culley D.E."/>
            <person name="McInerney M.J."/>
        </authorList>
    </citation>
    <scope>NUCLEOTIDE SEQUENCE [LARGE SCALE GENOMIC DNA]</scope>
    <source>
        <strain evidence="2">ATCC 27890 / DSM 864 / NBRC 100397 / JF-1</strain>
    </source>
</reference>
<dbReference type="eggNOG" id="arCOG02570">
    <property type="taxonomic scope" value="Archaea"/>
</dbReference>
<dbReference type="Pfam" id="PF09947">
    <property type="entry name" value="DUF2180"/>
    <property type="match status" value="1"/>
</dbReference>
<name>Q2FQL6_METHJ</name>
<dbReference type="PIRSF" id="PIRSF037465">
    <property type="entry name" value="UCP037465_Znf"/>
    <property type="match status" value="1"/>
</dbReference>
<dbReference type="KEGG" id="mhu:Mhun_0852"/>
<dbReference type="OrthoDB" id="144466at2157"/>
<keyword evidence="2" id="KW-1185">Reference proteome</keyword>
<evidence type="ECO:0000313" key="2">
    <source>
        <dbReference type="Proteomes" id="UP000001941"/>
    </source>
</evidence>
<accession>Q2FQL6</accession>
<sequence length="69" mass="7641">MKCYVCAKEGKNTDAVGICIACGMGLCMDHSIREDIDLWEGGYPFPVKKSGKRLPRILCPECVAAYKKE</sequence>
<proteinExistence type="predicted"/>
<dbReference type="EMBL" id="CP000254">
    <property type="protein sequence ID" value="ABD40604.1"/>
    <property type="molecule type" value="Genomic_DNA"/>
</dbReference>
<dbReference type="InterPro" id="IPR017211">
    <property type="entry name" value="UCP037465_Znf"/>
</dbReference>
<dbReference type="Proteomes" id="UP000001941">
    <property type="component" value="Chromosome"/>
</dbReference>
<evidence type="ECO:0000313" key="1">
    <source>
        <dbReference type="EMBL" id="ABD40604.1"/>
    </source>
</evidence>
<protein>
    <recommendedName>
        <fullName evidence="3">Zinc finger protein</fullName>
    </recommendedName>
</protein>
<dbReference type="AlphaFoldDB" id="Q2FQL6"/>
<gene>
    <name evidence="1" type="ordered locus">Mhun_0852</name>
</gene>
<dbReference type="STRING" id="323259.Mhun_0852"/>
<organism evidence="1 2">
    <name type="scientific">Methanospirillum hungatei JF-1 (strain ATCC 27890 / DSM 864 / NBRC 100397 / JF-1)</name>
    <dbReference type="NCBI Taxonomy" id="323259"/>
    <lineage>
        <taxon>Archaea</taxon>
        <taxon>Methanobacteriati</taxon>
        <taxon>Methanobacteriota</taxon>
        <taxon>Stenosarchaea group</taxon>
        <taxon>Methanomicrobia</taxon>
        <taxon>Methanomicrobiales</taxon>
        <taxon>Methanospirillaceae</taxon>
        <taxon>Methanospirillum</taxon>
    </lineage>
</organism>
<evidence type="ECO:0008006" key="3">
    <source>
        <dbReference type="Google" id="ProtNLM"/>
    </source>
</evidence>
<dbReference type="HOGENOM" id="CLU_184564_0_0_2"/>